<dbReference type="EMBL" id="JBAMIC010000024">
    <property type="protein sequence ID" value="KAK7090746.1"/>
    <property type="molecule type" value="Genomic_DNA"/>
</dbReference>
<accession>A0AAN9API7</accession>
<evidence type="ECO:0000256" key="26">
    <source>
        <dbReference type="SAM" id="Phobius"/>
    </source>
</evidence>
<evidence type="ECO:0000256" key="20">
    <source>
        <dbReference type="ARBA" id="ARBA00044924"/>
    </source>
</evidence>
<feature type="transmembrane region" description="Helical" evidence="26">
    <location>
        <begin position="256"/>
        <end position="283"/>
    </location>
</feature>
<feature type="transmembrane region" description="Helical" evidence="26">
    <location>
        <begin position="37"/>
        <end position="55"/>
    </location>
</feature>
<keyword evidence="5 26" id="KW-1133">Transmembrane helix</keyword>
<comment type="catalytic activity">
    <reaction evidence="11">
        <text>L-alpha-aminoacyl-L-histidine(out) = L-alpha-aminoacyl-L-histidine(in)</text>
        <dbReference type="Rhea" id="RHEA:79375"/>
        <dbReference type="ChEBI" id="CHEBI:229967"/>
    </reaction>
</comment>
<dbReference type="Proteomes" id="UP001374579">
    <property type="component" value="Unassembled WGS sequence"/>
</dbReference>
<feature type="domain" description="Major facilitator superfamily (MFS) profile" evidence="27">
    <location>
        <begin position="37"/>
        <end position="437"/>
    </location>
</feature>
<comment type="catalytic activity">
    <reaction evidence="10">
        <text>L-alpha-aminoacyl-L-arginine(out) = L-alpha-aminoacyl-L-arginine(in)</text>
        <dbReference type="Rhea" id="RHEA:79367"/>
        <dbReference type="ChEBI" id="CHEBI:229968"/>
    </reaction>
</comment>
<comment type="catalytic activity">
    <reaction evidence="12">
        <text>L-lysyl-L-alpha-amino acid(out) = L-lysyl-L-alpha-amino acid(in)</text>
        <dbReference type="Rhea" id="RHEA:79387"/>
        <dbReference type="ChEBI" id="CHEBI:229965"/>
    </reaction>
</comment>
<dbReference type="InterPro" id="IPR011701">
    <property type="entry name" value="MFS"/>
</dbReference>
<comment type="function">
    <text evidence="23">Lysosomal dipeptide uniporter that selectively exports lysine, arginine or histidine-containing dipeptides with a net positive charge from the lysosome lumen into the cytosol. Could play a role in a specific type of protein O-glycosylation indirectly regulating macrophages migration and tissue invasion. Also essential for liver homeostasis.</text>
</comment>
<keyword evidence="25" id="KW-0175">Coiled coil</keyword>
<dbReference type="SUPFAM" id="SSF103473">
    <property type="entry name" value="MFS general substrate transporter"/>
    <property type="match status" value="1"/>
</dbReference>
<keyword evidence="29" id="KW-1185">Reference proteome</keyword>
<evidence type="ECO:0000256" key="21">
    <source>
        <dbReference type="ARBA" id="ARBA00044985"/>
    </source>
</evidence>
<feature type="transmembrane region" description="Helical" evidence="26">
    <location>
        <begin position="381"/>
        <end position="403"/>
    </location>
</feature>
<comment type="subcellular location">
    <subcellularLocation>
        <location evidence="1">Lysosome membrane</location>
        <topology evidence="1">Multi-pass membrane protein</topology>
    </subcellularLocation>
</comment>
<evidence type="ECO:0000313" key="28">
    <source>
        <dbReference type="EMBL" id="KAK7090746.1"/>
    </source>
</evidence>
<comment type="catalytic activity">
    <reaction evidence="9">
        <text>L-histidyl-glycine(out) = L-histidyl-glycine(in)</text>
        <dbReference type="Rhea" id="RHEA:79395"/>
        <dbReference type="ChEBI" id="CHEBI:229957"/>
    </reaction>
</comment>
<dbReference type="InterPro" id="IPR020846">
    <property type="entry name" value="MFS_dom"/>
</dbReference>
<evidence type="ECO:0000256" key="16">
    <source>
        <dbReference type="ARBA" id="ARBA00044900"/>
    </source>
</evidence>
<feature type="transmembrane region" description="Helical" evidence="26">
    <location>
        <begin position="104"/>
        <end position="127"/>
    </location>
</feature>
<comment type="similarity">
    <text evidence="2">Belongs to the major facilitator superfamily.</text>
</comment>
<evidence type="ECO:0000256" key="4">
    <source>
        <dbReference type="ARBA" id="ARBA00022692"/>
    </source>
</evidence>
<comment type="catalytic activity">
    <reaction evidence="20">
        <text>L-lysyl-glycine(out) = L-lysyl-glycine(in)</text>
        <dbReference type="Rhea" id="RHEA:79407"/>
        <dbReference type="ChEBI" id="CHEBI:191202"/>
    </reaction>
</comment>
<evidence type="ECO:0000256" key="18">
    <source>
        <dbReference type="ARBA" id="ARBA00044912"/>
    </source>
</evidence>
<comment type="catalytic activity">
    <reaction evidence="13">
        <text>L-alpha-aminoacyl-L-lysine(out) = L-alpha-aminoacyl-L-lysine(in)</text>
        <dbReference type="Rhea" id="RHEA:79383"/>
        <dbReference type="ChEBI" id="CHEBI:229966"/>
    </reaction>
</comment>
<dbReference type="PROSITE" id="PS50850">
    <property type="entry name" value="MFS"/>
    <property type="match status" value="1"/>
</dbReference>
<evidence type="ECO:0000256" key="13">
    <source>
        <dbReference type="ARBA" id="ARBA00044893"/>
    </source>
</evidence>
<feature type="transmembrane region" description="Helical" evidence="26">
    <location>
        <begin position="348"/>
        <end position="369"/>
    </location>
</feature>
<evidence type="ECO:0000256" key="15">
    <source>
        <dbReference type="ARBA" id="ARBA00044899"/>
    </source>
</evidence>
<feature type="transmembrane region" description="Helical" evidence="26">
    <location>
        <begin position="139"/>
        <end position="157"/>
    </location>
</feature>
<keyword evidence="7" id="KW-0458">Lysosome</keyword>
<keyword evidence="4 26" id="KW-0812">Transmembrane</keyword>
<dbReference type="GO" id="GO:0005765">
    <property type="term" value="C:lysosomal membrane"/>
    <property type="evidence" value="ECO:0007669"/>
    <property type="project" value="UniProtKB-SubCell"/>
</dbReference>
<organism evidence="28 29">
    <name type="scientific">Littorina saxatilis</name>
    <dbReference type="NCBI Taxonomy" id="31220"/>
    <lineage>
        <taxon>Eukaryota</taxon>
        <taxon>Metazoa</taxon>
        <taxon>Spiralia</taxon>
        <taxon>Lophotrochozoa</taxon>
        <taxon>Mollusca</taxon>
        <taxon>Gastropoda</taxon>
        <taxon>Caenogastropoda</taxon>
        <taxon>Littorinimorpha</taxon>
        <taxon>Littorinoidea</taxon>
        <taxon>Littorinidae</taxon>
        <taxon>Littorina</taxon>
    </lineage>
</organism>
<evidence type="ECO:0000256" key="22">
    <source>
        <dbReference type="ARBA" id="ARBA00045018"/>
    </source>
</evidence>
<evidence type="ECO:0000256" key="23">
    <source>
        <dbReference type="ARBA" id="ARBA00045709"/>
    </source>
</evidence>
<protein>
    <recommendedName>
        <fullName evidence="21">Lysosomal dipeptide transporter MFSD1</fullName>
    </recommendedName>
    <alternativeName>
        <fullName evidence="22">Major facilitator superfamily domain-containing protein 1</fullName>
    </alternativeName>
</protein>
<evidence type="ECO:0000256" key="11">
    <source>
        <dbReference type="ARBA" id="ARBA00044884"/>
    </source>
</evidence>
<dbReference type="AlphaFoldDB" id="A0AAN9API7"/>
<comment type="subunit">
    <text evidence="24">Homodimer. Interacts with lysosomal protein GLMP (via lumenal domain); the interaction starts while both proteins are still in the endoplasmic reticulum and is required for stabilization of MFSD1 in lysosomes but has no direct effect on its targeting to lysosomes or transporter activity.</text>
</comment>
<keyword evidence="3" id="KW-0813">Transport</keyword>
<comment type="catalytic activity">
    <reaction evidence="16">
        <text>L-lysyl-L-lysine(out) = L-lysyl-L-lysine(in)</text>
        <dbReference type="Rhea" id="RHEA:79403"/>
        <dbReference type="ChEBI" id="CHEBI:229956"/>
    </reaction>
</comment>
<feature type="transmembrane region" description="Helical" evidence="26">
    <location>
        <begin position="295"/>
        <end position="316"/>
    </location>
</feature>
<dbReference type="GO" id="GO:0022857">
    <property type="term" value="F:transmembrane transporter activity"/>
    <property type="evidence" value="ECO:0007669"/>
    <property type="project" value="InterPro"/>
</dbReference>
<evidence type="ECO:0000259" key="27">
    <source>
        <dbReference type="PROSITE" id="PS50850"/>
    </source>
</evidence>
<comment type="catalytic activity">
    <reaction evidence="15">
        <text>L-arginyl-L-alpha-amino acid(out) = L-arginyl-L-alpha-amino acid(in)</text>
        <dbReference type="Rhea" id="RHEA:79371"/>
        <dbReference type="ChEBI" id="CHEBI:84315"/>
    </reaction>
</comment>
<proteinExistence type="inferred from homology"/>
<reference evidence="28 29" key="1">
    <citation type="submission" date="2024-02" db="EMBL/GenBank/DDBJ databases">
        <title>Chromosome-scale genome assembly of the rough periwinkle Littorina saxatilis.</title>
        <authorList>
            <person name="De Jode A."/>
            <person name="Faria R."/>
            <person name="Formenti G."/>
            <person name="Sims Y."/>
            <person name="Smith T.P."/>
            <person name="Tracey A."/>
            <person name="Wood J.M.D."/>
            <person name="Zagrodzka Z.B."/>
            <person name="Johannesson K."/>
            <person name="Butlin R.K."/>
            <person name="Leder E.H."/>
        </authorList>
    </citation>
    <scope>NUCLEOTIDE SEQUENCE [LARGE SCALE GENOMIC DNA]</scope>
    <source>
        <strain evidence="28">Snail1</strain>
        <tissue evidence="28">Muscle</tissue>
    </source>
</reference>
<comment type="catalytic activity">
    <reaction evidence="8">
        <text>L-lysyl-L-alanine(out) = L-lysyl-L-alanine(in)</text>
        <dbReference type="Rhea" id="RHEA:79399"/>
        <dbReference type="ChEBI" id="CHEBI:229954"/>
    </reaction>
</comment>
<evidence type="ECO:0000256" key="9">
    <source>
        <dbReference type="ARBA" id="ARBA00044878"/>
    </source>
</evidence>
<dbReference type="CDD" id="cd17340">
    <property type="entry name" value="MFS_MFSD1"/>
    <property type="match status" value="1"/>
</dbReference>
<comment type="caution">
    <text evidence="28">The sequence shown here is derived from an EMBL/GenBank/DDBJ whole genome shotgun (WGS) entry which is preliminary data.</text>
</comment>
<evidence type="ECO:0000256" key="3">
    <source>
        <dbReference type="ARBA" id="ARBA00022448"/>
    </source>
</evidence>
<evidence type="ECO:0000256" key="6">
    <source>
        <dbReference type="ARBA" id="ARBA00023136"/>
    </source>
</evidence>
<evidence type="ECO:0000256" key="25">
    <source>
        <dbReference type="SAM" id="Coils"/>
    </source>
</evidence>
<comment type="catalytic activity">
    <reaction evidence="19">
        <text>L-alanyl-L-lysine(out) = L-alanyl-L-lysine(in)</text>
        <dbReference type="Rhea" id="RHEA:79415"/>
        <dbReference type="ChEBI" id="CHEBI:192470"/>
    </reaction>
</comment>
<feature type="transmembrane region" description="Helical" evidence="26">
    <location>
        <begin position="76"/>
        <end position="98"/>
    </location>
</feature>
<name>A0AAN9API7_9CAEN</name>
<comment type="catalytic activity">
    <reaction evidence="17">
        <text>L-arginyl-glycine(out) = L-arginyl-glycine(in)</text>
        <dbReference type="Rhea" id="RHEA:79391"/>
        <dbReference type="ChEBI" id="CHEBI:229955"/>
    </reaction>
</comment>
<comment type="catalytic activity">
    <reaction evidence="14">
        <text>L-aspartyl-L-lysine(out) = L-aspartyl-L-lysine(in)</text>
        <dbReference type="Rhea" id="RHEA:79411"/>
        <dbReference type="ChEBI" id="CHEBI:229953"/>
    </reaction>
</comment>
<evidence type="ECO:0000256" key="17">
    <source>
        <dbReference type="ARBA" id="ARBA00044903"/>
    </source>
</evidence>
<evidence type="ECO:0000256" key="24">
    <source>
        <dbReference type="ARBA" id="ARBA00046376"/>
    </source>
</evidence>
<evidence type="ECO:0000256" key="14">
    <source>
        <dbReference type="ARBA" id="ARBA00044898"/>
    </source>
</evidence>
<dbReference type="PANTHER" id="PTHR23512">
    <property type="entry name" value="MAJOR FACILITATOR SUPERFAMILY DOMAIN-CONTAINING PROTEIN 1"/>
    <property type="match status" value="1"/>
</dbReference>
<feature type="transmembrane region" description="Helical" evidence="26">
    <location>
        <begin position="204"/>
        <end position="228"/>
    </location>
</feature>
<gene>
    <name evidence="28" type="ORF">V1264_010506</name>
</gene>
<evidence type="ECO:0000256" key="5">
    <source>
        <dbReference type="ARBA" id="ARBA00022989"/>
    </source>
</evidence>
<evidence type="ECO:0000256" key="8">
    <source>
        <dbReference type="ARBA" id="ARBA00044876"/>
    </source>
</evidence>
<dbReference type="Gene3D" id="1.20.1250.20">
    <property type="entry name" value="MFS general substrate transporter like domains"/>
    <property type="match status" value="2"/>
</dbReference>
<dbReference type="InterPro" id="IPR052187">
    <property type="entry name" value="MFSD1"/>
</dbReference>
<feature type="coiled-coil region" evidence="25">
    <location>
        <begin position="445"/>
        <end position="472"/>
    </location>
</feature>
<dbReference type="Pfam" id="PF07690">
    <property type="entry name" value="MFS_1"/>
    <property type="match status" value="1"/>
</dbReference>
<evidence type="ECO:0000256" key="12">
    <source>
        <dbReference type="ARBA" id="ARBA00044891"/>
    </source>
</evidence>
<sequence length="483" mass="53112">MSEEEKTPLITEVEGKPESDPGCTGGICNPKNCIHRYFPVLVIMCFLSFGSYFCYDNPAALQDTMLKDLNLTEGKFMLFYSLYSWPNVVLCFFGGFLIDKLFGVRLGAIIFSVFVTIGQVMFAFGALTNTFWLMGLARFIFGIGGESLAVAQNAYAVKWFSGRELNMVFGLQLSFSRVGSTVNMNIMQPIYKLFDENVHGYKCLGLALFVGAGMCLFSLFCSLFLAALDKRADRVLKRSKVGGEEIRMRDVKDFPLTFWLISIICVAYYVAVFPFVGLGLVFFEMKFSMSPTSANAVNSLVYIVSAVASPFFGFLIDRTGKNIFWVIIGTTVTLGCHALLAFSFVSAYVGMIVMGLAYSVLASALWPMVSLIIPEHQIGTAYGIMQAIQNLGLAVISLVAGIIVDSSGYLVLEVFFMAWLCLALIAGVLLYLSDVAKGGRLNMGAKKRREMVAALEAEQQRLADQARIATENNASIDEKPSIN</sequence>
<evidence type="ECO:0000256" key="7">
    <source>
        <dbReference type="ARBA" id="ARBA00023228"/>
    </source>
</evidence>
<feature type="transmembrane region" description="Helical" evidence="26">
    <location>
        <begin position="323"/>
        <end position="342"/>
    </location>
</feature>
<evidence type="ECO:0000256" key="2">
    <source>
        <dbReference type="ARBA" id="ARBA00008335"/>
    </source>
</evidence>
<feature type="transmembrane region" description="Helical" evidence="26">
    <location>
        <begin position="409"/>
        <end position="432"/>
    </location>
</feature>
<evidence type="ECO:0000256" key="10">
    <source>
        <dbReference type="ARBA" id="ARBA00044881"/>
    </source>
</evidence>
<comment type="catalytic activity">
    <reaction evidence="18">
        <text>L-histidyl-L-alpha-amino acid(out) = L-histidyl-L-alpha-amino acid(in)</text>
        <dbReference type="Rhea" id="RHEA:79379"/>
        <dbReference type="ChEBI" id="CHEBI:229964"/>
    </reaction>
</comment>
<evidence type="ECO:0000313" key="29">
    <source>
        <dbReference type="Proteomes" id="UP001374579"/>
    </source>
</evidence>
<evidence type="ECO:0000256" key="19">
    <source>
        <dbReference type="ARBA" id="ARBA00044919"/>
    </source>
</evidence>
<dbReference type="PANTHER" id="PTHR23512:SF3">
    <property type="entry name" value="MAJOR FACILITATOR SUPERFAMILY DOMAIN-CONTAINING PROTEIN 1"/>
    <property type="match status" value="1"/>
</dbReference>
<evidence type="ECO:0000256" key="1">
    <source>
        <dbReference type="ARBA" id="ARBA00004155"/>
    </source>
</evidence>
<dbReference type="InterPro" id="IPR036259">
    <property type="entry name" value="MFS_trans_sf"/>
</dbReference>
<keyword evidence="6 26" id="KW-0472">Membrane</keyword>